<dbReference type="EMBL" id="CATQJA010002709">
    <property type="protein sequence ID" value="CAJ0587148.1"/>
    <property type="molecule type" value="Genomic_DNA"/>
</dbReference>
<protein>
    <recommendedName>
        <fullName evidence="18">Lysophospholipid acyltransferase 5</fullName>
        <ecNumber evidence="16">2.3.1.23</ecNumber>
        <ecNumber evidence="17">2.3.1.n6</ecNumber>
    </recommendedName>
</protein>
<evidence type="ECO:0000256" key="18">
    <source>
        <dbReference type="ARBA" id="ARBA00039721"/>
    </source>
</evidence>
<keyword evidence="14" id="KW-0012">Acyltransferase</keyword>
<dbReference type="Pfam" id="PF03062">
    <property type="entry name" value="MBOAT"/>
    <property type="match status" value="1"/>
</dbReference>
<keyword evidence="6" id="KW-0808">Transferase</keyword>
<dbReference type="GO" id="GO:0030258">
    <property type="term" value="P:lipid modification"/>
    <property type="evidence" value="ECO:0007669"/>
    <property type="project" value="TreeGrafter"/>
</dbReference>
<dbReference type="InterPro" id="IPR049941">
    <property type="entry name" value="LPLAT_7/PORCN-like"/>
</dbReference>
<evidence type="ECO:0000256" key="10">
    <source>
        <dbReference type="ARBA" id="ARBA00023098"/>
    </source>
</evidence>
<evidence type="ECO:0000256" key="2">
    <source>
        <dbReference type="ARBA" id="ARBA00004240"/>
    </source>
</evidence>
<dbReference type="InterPro" id="IPR004299">
    <property type="entry name" value="MBOAT_fam"/>
</dbReference>
<evidence type="ECO:0000256" key="1">
    <source>
        <dbReference type="ARBA" id="ARBA00004141"/>
    </source>
</evidence>
<organism evidence="21 22">
    <name type="scientific">Mesorhabditis spiculigera</name>
    <dbReference type="NCBI Taxonomy" id="96644"/>
    <lineage>
        <taxon>Eukaryota</taxon>
        <taxon>Metazoa</taxon>
        <taxon>Ecdysozoa</taxon>
        <taxon>Nematoda</taxon>
        <taxon>Chromadorea</taxon>
        <taxon>Rhabditida</taxon>
        <taxon>Rhabditina</taxon>
        <taxon>Rhabditomorpha</taxon>
        <taxon>Rhabditoidea</taxon>
        <taxon>Rhabditidae</taxon>
        <taxon>Mesorhabditinae</taxon>
        <taxon>Mesorhabditis</taxon>
    </lineage>
</organism>
<feature type="transmembrane region" description="Helical" evidence="20">
    <location>
        <begin position="89"/>
        <end position="106"/>
    </location>
</feature>
<evidence type="ECO:0000256" key="11">
    <source>
        <dbReference type="ARBA" id="ARBA00023136"/>
    </source>
</evidence>
<evidence type="ECO:0000256" key="17">
    <source>
        <dbReference type="ARBA" id="ARBA00038923"/>
    </source>
</evidence>
<evidence type="ECO:0000256" key="16">
    <source>
        <dbReference type="ARBA" id="ARBA00026120"/>
    </source>
</evidence>
<evidence type="ECO:0000256" key="15">
    <source>
        <dbReference type="ARBA" id="ARBA00025707"/>
    </source>
</evidence>
<feature type="transmembrane region" description="Helical" evidence="20">
    <location>
        <begin position="429"/>
        <end position="448"/>
    </location>
</feature>
<evidence type="ECO:0000256" key="7">
    <source>
        <dbReference type="ARBA" id="ARBA00022692"/>
    </source>
</evidence>
<sequence>MFGALCSLLGVGPEAIRLLFSIFAAIPISHIYRLHIYQRSAREQQLFLFLTGLALHVFNFGADTIHALIGTLVCWLLLQVAGGTPDSAWIAHVVFLGHLLWGYVISATEHYDITWTTPYCLMTLRYIGLIVDVADGAQKEKLKPALAKEAINDPPDLLEIAAFGFCYSYTLVGPLCSLHRFRNWIGGDHLDEKKEFRESSITAATQSLTAGLCYVVFHLVGAAWLPDEYLSTKEFYEHSFMTRWSMFALWARILLSRYVSAFLLAEAATIYSGLGWSGKDKKTGEEKWDACRCVDVWLWETGSDFNALVQSFNRQTNLWMKKHVFRRLIWLGDKRLSHGLTLLYLAIWHGFHGGYFLLFGFEYFAVRAQNEFYALIERNPEIKSFLYQESLAPFRMAAGRIVVLYTMGYGILPFGLVTFRNWIRPLASLYFVPYILYCVALPAIFSALKPPKASGVKDPNDNDSNQKTMKSISEKSFAQSLSSPTSSKTTSSVISTKTARPAN</sequence>
<dbReference type="GO" id="GO:0047184">
    <property type="term" value="F:1-acylglycerophosphocholine O-acyltransferase activity"/>
    <property type="evidence" value="ECO:0007669"/>
    <property type="project" value="UniProtKB-EC"/>
</dbReference>
<dbReference type="EC" id="2.3.1.n6" evidence="17"/>
<evidence type="ECO:0000256" key="8">
    <source>
        <dbReference type="ARBA" id="ARBA00022824"/>
    </source>
</evidence>
<feature type="transmembrane region" description="Helical" evidence="20">
    <location>
        <begin position="402"/>
        <end position="423"/>
    </location>
</feature>
<feature type="compositionally biased region" description="Polar residues" evidence="19">
    <location>
        <begin position="462"/>
        <end position="479"/>
    </location>
</feature>
<feature type="compositionally biased region" description="Low complexity" evidence="19">
    <location>
        <begin position="480"/>
        <end position="503"/>
    </location>
</feature>
<dbReference type="PANTHER" id="PTHR13906:SF14">
    <property type="entry name" value="LYSOPHOSPHOLIPID ACYLTRANSFERASE 5"/>
    <property type="match status" value="1"/>
</dbReference>
<comment type="pathway">
    <text evidence="3">Lipid metabolism; phospholipid metabolism.</text>
</comment>
<dbReference type="EC" id="2.3.1.23" evidence="16"/>
<accession>A0AA36GGB0</accession>
<evidence type="ECO:0000256" key="9">
    <source>
        <dbReference type="ARBA" id="ARBA00022989"/>
    </source>
</evidence>
<name>A0AA36GGB0_9BILA</name>
<feature type="transmembrane region" description="Helical" evidence="20">
    <location>
        <begin position="15"/>
        <end position="34"/>
    </location>
</feature>
<feature type="region of interest" description="Disordered" evidence="19">
    <location>
        <begin position="452"/>
        <end position="503"/>
    </location>
</feature>
<keyword evidence="5" id="KW-0444">Lipid biosynthesis</keyword>
<feature type="transmembrane region" description="Helical" evidence="20">
    <location>
        <begin position="203"/>
        <end position="224"/>
    </location>
</feature>
<comment type="caution">
    <text evidence="21">The sequence shown here is derived from an EMBL/GenBank/DDBJ whole genome shotgun (WGS) entry which is preliminary data.</text>
</comment>
<dbReference type="GO" id="GO:0005783">
    <property type="term" value="C:endoplasmic reticulum"/>
    <property type="evidence" value="ECO:0007669"/>
    <property type="project" value="UniProtKB-SubCell"/>
</dbReference>
<comment type="similarity">
    <text evidence="4">Belongs to the membrane-bound acyltransferase family.</text>
</comment>
<evidence type="ECO:0000256" key="4">
    <source>
        <dbReference type="ARBA" id="ARBA00010323"/>
    </source>
</evidence>
<evidence type="ECO:0000256" key="12">
    <source>
        <dbReference type="ARBA" id="ARBA00023209"/>
    </source>
</evidence>
<evidence type="ECO:0000256" key="19">
    <source>
        <dbReference type="SAM" id="MobiDB-lite"/>
    </source>
</evidence>
<dbReference type="GO" id="GO:0006656">
    <property type="term" value="P:phosphatidylcholine biosynthetic process"/>
    <property type="evidence" value="ECO:0007669"/>
    <property type="project" value="TreeGrafter"/>
</dbReference>
<comment type="pathway">
    <text evidence="15">Phospholipid metabolism.</text>
</comment>
<keyword evidence="8" id="KW-0256">Endoplasmic reticulum</keyword>
<comment type="subcellular location">
    <subcellularLocation>
        <location evidence="2">Endoplasmic reticulum</location>
    </subcellularLocation>
    <subcellularLocation>
        <location evidence="1">Membrane</location>
        <topology evidence="1">Multi-pass membrane protein</topology>
    </subcellularLocation>
</comment>
<keyword evidence="13" id="KW-1208">Phospholipid metabolism</keyword>
<keyword evidence="12" id="KW-0594">Phospholipid biosynthesis</keyword>
<evidence type="ECO:0000256" key="14">
    <source>
        <dbReference type="ARBA" id="ARBA00023315"/>
    </source>
</evidence>
<gene>
    <name evidence="21" type="ORF">MSPICULIGERA_LOCUS25125</name>
</gene>
<evidence type="ECO:0000256" key="3">
    <source>
        <dbReference type="ARBA" id="ARBA00005074"/>
    </source>
</evidence>
<feature type="transmembrane region" description="Helical" evidence="20">
    <location>
        <begin position="244"/>
        <end position="265"/>
    </location>
</feature>
<keyword evidence="11 20" id="KW-0472">Membrane</keyword>
<dbReference type="GO" id="GO:0016020">
    <property type="term" value="C:membrane"/>
    <property type="evidence" value="ECO:0007669"/>
    <property type="project" value="UniProtKB-SubCell"/>
</dbReference>
<dbReference type="Proteomes" id="UP001177023">
    <property type="component" value="Unassembled WGS sequence"/>
</dbReference>
<evidence type="ECO:0000313" key="22">
    <source>
        <dbReference type="Proteomes" id="UP001177023"/>
    </source>
</evidence>
<dbReference type="GO" id="GO:0071617">
    <property type="term" value="F:lysophospholipid acyltransferase activity"/>
    <property type="evidence" value="ECO:0007669"/>
    <property type="project" value="TreeGrafter"/>
</dbReference>
<feature type="non-terminal residue" evidence="21">
    <location>
        <position position="503"/>
    </location>
</feature>
<evidence type="ECO:0000313" key="21">
    <source>
        <dbReference type="EMBL" id="CAJ0587148.1"/>
    </source>
</evidence>
<evidence type="ECO:0000256" key="6">
    <source>
        <dbReference type="ARBA" id="ARBA00022679"/>
    </source>
</evidence>
<proteinExistence type="inferred from homology"/>
<keyword evidence="7 20" id="KW-0812">Transmembrane</keyword>
<keyword evidence="9 20" id="KW-1133">Transmembrane helix</keyword>
<reference evidence="21" key="1">
    <citation type="submission" date="2023-06" db="EMBL/GenBank/DDBJ databases">
        <authorList>
            <person name="Delattre M."/>
        </authorList>
    </citation>
    <scope>NUCLEOTIDE SEQUENCE</scope>
    <source>
        <strain evidence="21">AF72</strain>
    </source>
</reference>
<keyword evidence="22" id="KW-1185">Reference proteome</keyword>
<evidence type="ECO:0000256" key="20">
    <source>
        <dbReference type="SAM" id="Phobius"/>
    </source>
</evidence>
<dbReference type="AlphaFoldDB" id="A0AA36GGB0"/>
<feature type="transmembrane region" description="Helical" evidence="20">
    <location>
        <begin position="46"/>
        <end position="69"/>
    </location>
</feature>
<evidence type="ECO:0000256" key="13">
    <source>
        <dbReference type="ARBA" id="ARBA00023264"/>
    </source>
</evidence>
<evidence type="ECO:0000256" key="5">
    <source>
        <dbReference type="ARBA" id="ARBA00022516"/>
    </source>
</evidence>
<dbReference type="PANTHER" id="PTHR13906">
    <property type="entry name" value="PORCUPINE"/>
    <property type="match status" value="1"/>
</dbReference>
<keyword evidence="10" id="KW-0443">Lipid metabolism</keyword>